<comment type="cofactor">
    <cofactor evidence="6">
        <name>[2Fe-2S] cluster</name>
        <dbReference type="ChEBI" id="CHEBI:190135"/>
    </cofactor>
</comment>
<dbReference type="InterPro" id="IPR036249">
    <property type="entry name" value="Thioredoxin-like_sf"/>
</dbReference>
<dbReference type="InterPro" id="IPR002023">
    <property type="entry name" value="NuoE-like"/>
</dbReference>
<organism evidence="8 9">
    <name type="scientific">Geobacter argillaceus</name>
    <dbReference type="NCBI Taxonomy" id="345631"/>
    <lineage>
        <taxon>Bacteria</taxon>
        <taxon>Pseudomonadati</taxon>
        <taxon>Thermodesulfobacteriota</taxon>
        <taxon>Desulfuromonadia</taxon>
        <taxon>Geobacterales</taxon>
        <taxon>Geobacteraceae</taxon>
        <taxon>Geobacter</taxon>
    </lineage>
</organism>
<evidence type="ECO:0000256" key="6">
    <source>
        <dbReference type="ARBA" id="ARBA00034078"/>
    </source>
</evidence>
<dbReference type="GO" id="GO:0046872">
    <property type="term" value="F:metal ion binding"/>
    <property type="evidence" value="ECO:0007669"/>
    <property type="project" value="UniProtKB-KW"/>
</dbReference>
<dbReference type="InterPro" id="IPR042128">
    <property type="entry name" value="NuoE_dom"/>
</dbReference>
<dbReference type="PANTHER" id="PTHR43342:SF2">
    <property type="entry name" value="POTENTIAL NAD-REDUCING HYDROGENASE SUBUNIT"/>
    <property type="match status" value="1"/>
</dbReference>
<feature type="binding site" evidence="7">
    <location>
        <position position="133"/>
    </location>
    <ligand>
        <name>[2Fe-2S] cluster</name>
        <dbReference type="ChEBI" id="CHEBI:190135"/>
    </ligand>
</feature>
<dbReference type="InterPro" id="IPR041921">
    <property type="entry name" value="NuoE_N"/>
</dbReference>
<keyword evidence="3 7" id="KW-0479">Metal-binding</keyword>
<dbReference type="RefSeq" id="WP_145024859.1">
    <property type="nucleotide sequence ID" value="NZ_VLLN01000026.1"/>
</dbReference>
<evidence type="ECO:0000313" key="8">
    <source>
        <dbReference type="EMBL" id="TWJ16590.1"/>
    </source>
</evidence>
<protein>
    <submittedName>
        <fullName evidence="8">NAD(P)-dependent nickel-iron dehydrogenase diaphorase component subunit HoxE</fullName>
    </submittedName>
</protein>
<comment type="caution">
    <text evidence="8">The sequence shown here is derived from an EMBL/GenBank/DDBJ whole genome shotgun (WGS) entry which is preliminary data.</text>
</comment>
<evidence type="ECO:0000256" key="5">
    <source>
        <dbReference type="ARBA" id="ARBA00023014"/>
    </source>
</evidence>
<evidence type="ECO:0000313" key="9">
    <source>
        <dbReference type="Proteomes" id="UP000319449"/>
    </source>
</evidence>
<keyword evidence="5 7" id="KW-0411">Iron-sulfur</keyword>
<dbReference type="AlphaFoldDB" id="A0A562VFB2"/>
<dbReference type="PANTHER" id="PTHR43342">
    <property type="entry name" value="NADH-QUINONE OXIDOREDUCTASE, E SUBUNIT"/>
    <property type="match status" value="1"/>
</dbReference>
<dbReference type="Proteomes" id="UP000319449">
    <property type="component" value="Unassembled WGS sequence"/>
</dbReference>
<dbReference type="InterPro" id="IPR028431">
    <property type="entry name" value="NADP_DH_HndA-like"/>
</dbReference>
<keyword evidence="8" id="KW-0371">Homeobox</keyword>
<keyword evidence="2 7" id="KW-0001">2Fe-2S</keyword>
<feature type="binding site" evidence="7">
    <location>
        <position position="129"/>
    </location>
    <ligand>
        <name>[2Fe-2S] cluster</name>
        <dbReference type="ChEBI" id="CHEBI:190135"/>
    </ligand>
</feature>
<gene>
    <name evidence="8" type="ORF">JN12_03348</name>
</gene>
<keyword evidence="4 7" id="KW-0408">Iron</keyword>
<dbReference type="GO" id="GO:0003677">
    <property type="term" value="F:DNA binding"/>
    <property type="evidence" value="ECO:0007669"/>
    <property type="project" value="UniProtKB-KW"/>
</dbReference>
<dbReference type="CDD" id="cd03064">
    <property type="entry name" value="TRX_Fd_NuoE"/>
    <property type="match status" value="1"/>
</dbReference>
<reference evidence="8 9" key="1">
    <citation type="submission" date="2019-07" db="EMBL/GenBank/DDBJ databases">
        <title>Genomic Encyclopedia of Archaeal and Bacterial Type Strains, Phase II (KMG-II): from individual species to whole genera.</title>
        <authorList>
            <person name="Goeker M."/>
        </authorList>
    </citation>
    <scope>NUCLEOTIDE SEQUENCE [LARGE SCALE GENOMIC DNA]</scope>
    <source>
        <strain evidence="8 9">ATCC BAA-1139</strain>
    </source>
</reference>
<feature type="binding site" evidence="7">
    <location>
        <position position="93"/>
    </location>
    <ligand>
        <name>[2Fe-2S] cluster</name>
        <dbReference type="ChEBI" id="CHEBI:190135"/>
    </ligand>
</feature>
<evidence type="ECO:0000256" key="4">
    <source>
        <dbReference type="ARBA" id="ARBA00023004"/>
    </source>
</evidence>
<feature type="binding site" evidence="7">
    <location>
        <position position="88"/>
    </location>
    <ligand>
        <name>[2Fe-2S] cluster</name>
        <dbReference type="ChEBI" id="CHEBI:190135"/>
    </ligand>
</feature>
<evidence type="ECO:0000256" key="1">
    <source>
        <dbReference type="ARBA" id="ARBA00010643"/>
    </source>
</evidence>
<keyword evidence="9" id="KW-1185">Reference proteome</keyword>
<comment type="similarity">
    <text evidence="1">Belongs to the complex I 24 kDa subunit family.</text>
</comment>
<dbReference type="EMBL" id="VLLN01000026">
    <property type="protein sequence ID" value="TWJ16590.1"/>
    <property type="molecule type" value="Genomic_DNA"/>
</dbReference>
<dbReference type="GO" id="GO:0051537">
    <property type="term" value="F:2 iron, 2 sulfur cluster binding"/>
    <property type="evidence" value="ECO:0007669"/>
    <property type="project" value="UniProtKB-KW"/>
</dbReference>
<comment type="cofactor">
    <cofactor evidence="7">
        <name>[2Fe-2S] cluster</name>
        <dbReference type="ChEBI" id="CHEBI:190135"/>
    </cofactor>
    <text evidence="7">Binds 1 [2Fe-2S] cluster.</text>
</comment>
<evidence type="ECO:0000256" key="3">
    <source>
        <dbReference type="ARBA" id="ARBA00022723"/>
    </source>
</evidence>
<name>A0A562VFB2_9BACT</name>
<dbReference type="SUPFAM" id="SSF52833">
    <property type="entry name" value="Thioredoxin-like"/>
    <property type="match status" value="1"/>
</dbReference>
<evidence type="ECO:0000256" key="2">
    <source>
        <dbReference type="ARBA" id="ARBA00022714"/>
    </source>
</evidence>
<dbReference type="GO" id="GO:0016491">
    <property type="term" value="F:oxidoreductase activity"/>
    <property type="evidence" value="ECO:0007669"/>
    <property type="project" value="InterPro"/>
</dbReference>
<dbReference type="Gene3D" id="1.10.10.1590">
    <property type="entry name" value="NADH-quinone oxidoreductase subunit E"/>
    <property type="match status" value="1"/>
</dbReference>
<accession>A0A562VFB2</accession>
<dbReference type="Pfam" id="PF01257">
    <property type="entry name" value="2Fe-2S_thioredx"/>
    <property type="match status" value="1"/>
</dbReference>
<sequence length="168" mass="18061">MPAPDTVPVPDDPRWSAVDRVMQRHRYDRDTLIEVLHVAQETFGHLDRQTLAHIARGLCLPPSIVYGVATFYHFFTLEPQGEHACGVCRGTACHIKGSGKILSAIEERFGIVAGQTSGDGRLTVAAPRCVGNCVLAPLILLDGRDVKVDSPAAAVALVEELLSKGAPK</sequence>
<dbReference type="OrthoDB" id="9807941at2"/>
<dbReference type="Gene3D" id="3.40.30.10">
    <property type="entry name" value="Glutaredoxin"/>
    <property type="match status" value="1"/>
</dbReference>
<evidence type="ECO:0000256" key="7">
    <source>
        <dbReference type="PIRSR" id="PIRSR000216-1"/>
    </source>
</evidence>
<dbReference type="PIRSF" id="PIRSF000216">
    <property type="entry name" value="NADH_DH_24kDa"/>
    <property type="match status" value="1"/>
</dbReference>
<proteinExistence type="inferred from homology"/>